<evidence type="ECO:0000256" key="4">
    <source>
        <dbReference type="SAM" id="SignalP"/>
    </source>
</evidence>
<keyword evidence="7" id="KW-1185">Reference proteome</keyword>
<dbReference type="PANTHER" id="PTHR46847:SF1">
    <property type="entry name" value="D-ALLOSE-BINDING PERIPLASMIC PROTEIN-RELATED"/>
    <property type="match status" value="1"/>
</dbReference>
<gene>
    <name evidence="6" type="ORF">FB562_1952</name>
</gene>
<dbReference type="Proteomes" id="UP000317998">
    <property type="component" value="Unassembled WGS sequence"/>
</dbReference>
<feature type="domain" description="Periplasmic binding protein" evidence="5">
    <location>
        <begin position="46"/>
        <end position="292"/>
    </location>
</feature>
<accession>A0A542YL78</accession>
<dbReference type="InterPro" id="IPR025997">
    <property type="entry name" value="SBP_2_dom"/>
</dbReference>
<reference evidence="6 7" key="1">
    <citation type="submission" date="2019-06" db="EMBL/GenBank/DDBJ databases">
        <title>Sequencing the genomes of 1000 actinobacteria strains.</title>
        <authorList>
            <person name="Klenk H.-P."/>
        </authorList>
    </citation>
    <scope>NUCLEOTIDE SEQUENCE [LARGE SCALE GENOMIC DNA]</scope>
    <source>
        <strain evidence="6 7">DSM 26477</strain>
    </source>
</reference>
<evidence type="ECO:0000313" key="7">
    <source>
        <dbReference type="Proteomes" id="UP000317998"/>
    </source>
</evidence>
<keyword evidence="3 4" id="KW-0732">Signal</keyword>
<comment type="subcellular location">
    <subcellularLocation>
        <location evidence="1">Cell envelope</location>
    </subcellularLocation>
</comment>
<evidence type="ECO:0000259" key="5">
    <source>
        <dbReference type="Pfam" id="PF13407"/>
    </source>
</evidence>
<dbReference type="EMBL" id="VFOM01000001">
    <property type="protein sequence ID" value="TQL48846.1"/>
    <property type="molecule type" value="Genomic_DNA"/>
</dbReference>
<proteinExistence type="inferred from homology"/>
<organism evidence="6 7">
    <name type="scientific">Homoserinimonas aerilata</name>
    <dbReference type="NCBI Taxonomy" id="1162970"/>
    <lineage>
        <taxon>Bacteria</taxon>
        <taxon>Bacillati</taxon>
        <taxon>Actinomycetota</taxon>
        <taxon>Actinomycetes</taxon>
        <taxon>Micrococcales</taxon>
        <taxon>Microbacteriaceae</taxon>
        <taxon>Homoserinimonas</taxon>
    </lineage>
</organism>
<dbReference type="SUPFAM" id="SSF53822">
    <property type="entry name" value="Periplasmic binding protein-like I"/>
    <property type="match status" value="1"/>
</dbReference>
<name>A0A542YL78_9MICO</name>
<comment type="caution">
    <text evidence="6">The sequence shown here is derived from an EMBL/GenBank/DDBJ whole genome shotgun (WGS) entry which is preliminary data.</text>
</comment>
<evidence type="ECO:0000256" key="3">
    <source>
        <dbReference type="ARBA" id="ARBA00022729"/>
    </source>
</evidence>
<dbReference type="InterPro" id="IPR028082">
    <property type="entry name" value="Peripla_BP_I"/>
</dbReference>
<protein>
    <submittedName>
        <fullName evidence="6">Monosaccharide ABC transporter substrate-binding protein (CUT2 family)</fullName>
    </submittedName>
</protein>
<evidence type="ECO:0000313" key="6">
    <source>
        <dbReference type="EMBL" id="TQL48846.1"/>
    </source>
</evidence>
<sequence>MLRNKVGIGVAMASVAILALSGCTTDGAEPSNTPSSDIALAGVAFNATDPFWITLMCGATQAAKEAGVALTWSAGNTAEVDEQQTNFDAALLKSPDAVILGASTPDQFSTQVEGIMAEGTPVIVVNGPIDPATGQKTIVSSQDNAEFIDFVIKDIGTSGTLGILGGIPGDIPALVNRWQPLVDQLATAAPGIKVLETQYDDFDRTKATTIAAAMITGNPDLKAIYASTGPEGEGAAAAVEEAGMIGKVKVYAYDATPSEVEALRNGTITALLAQPAGLIGAEGVNSALKYLADNADGGPVAAQAGADDTLPLAVLTRDNVDDPEKAGYIYAASCNA</sequence>
<feature type="signal peptide" evidence="4">
    <location>
        <begin position="1"/>
        <end position="28"/>
    </location>
</feature>
<comment type="similarity">
    <text evidence="2">Belongs to the bacterial solute-binding protein 2 family.</text>
</comment>
<dbReference type="PANTHER" id="PTHR46847">
    <property type="entry name" value="D-ALLOSE-BINDING PERIPLASMIC PROTEIN-RELATED"/>
    <property type="match status" value="1"/>
</dbReference>
<dbReference type="Gene3D" id="3.40.50.2300">
    <property type="match status" value="2"/>
</dbReference>
<dbReference type="AlphaFoldDB" id="A0A542YL78"/>
<dbReference type="PROSITE" id="PS51257">
    <property type="entry name" value="PROKAR_LIPOPROTEIN"/>
    <property type="match status" value="1"/>
</dbReference>
<dbReference type="GO" id="GO:0030313">
    <property type="term" value="C:cell envelope"/>
    <property type="evidence" value="ECO:0007669"/>
    <property type="project" value="UniProtKB-SubCell"/>
</dbReference>
<dbReference type="RefSeq" id="WP_185740501.1">
    <property type="nucleotide sequence ID" value="NZ_VFOM01000001.1"/>
</dbReference>
<evidence type="ECO:0000256" key="1">
    <source>
        <dbReference type="ARBA" id="ARBA00004196"/>
    </source>
</evidence>
<dbReference type="Pfam" id="PF13407">
    <property type="entry name" value="Peripla_BP_4"/>
    <property type="match status" value="1"/>
</dbReference>
<evidence type="ECO:0000256" key="2">
    <source>
        <dbReference type="ARBA" id="ARBA00007639"/>
    </source>
</evidence>
<feature type="chain" id="PRO_5021813641" evidence="4">
    <location>
        <begin position="29"/>
        <end position="336"/>
    </location>
</feature>
<dbReference type="GO" id="GO:0030246">
    <property type="term" value="F:carbohydrate binding"/>
    <property type="evidence" value="ECO:0007669"/>
    <property type="project" value="UniProtKB-ARBA"/>
</dbReference>